<dbReference type="Proteomes" id="UP000050417">
    <property type="component" value="Unassembled WGS sequence"/>
</dbReference>
<accession>A0A0P6XQ09</accession>
<dbReference type="RefSeq" id="WP_075064250.1">
    <property type="nucleotide sequence ID" value="NZ_LGCL01000041.1"/>
</dbReference>
<gene>
    <name evidence="8" type="ORF">ADN00_17020</name>
</gene>
<dbReference type="OrthoDB" id="9796789at2"/>
<evidence type="ECO:0000256" key="4">
    <source>
        <dbReference type="RuleBase" id="RU362073"/>
    </source>
</evidence>
<keyword evidence="3 4" id="KW-0975">Bacterial flagellum</keyword>
<reference evidence="8 9" key="1">
    <citation type="submission" date="2015-07" db="EMBL/GenBank/DDBJ databases">
        <title>Genome sequence of Ornatilinea apprima DSM 23815.</title>
        <authorList>
            <person name="Hemp J."/>
            <person name="Ward L.M."/>
            <person name="Pace L.A."/>
            <person name="Fischer W.W."/>
        </authorList>
    </citation>
    <scope>NUCLEOTIDE SEQUENCE [LARGE SCALE GENOMIC DNA]</scope>
    <source>
        <strain evidence="8 9">P3M-1</strain>
    </source>
</reference>
<dbReference type="STRING" id="1134406.ADN00_17020"/>
<evidence type="ECO:0000313" key="8">
    <source>
        <dbReference type="EMBL" id="KPL71399.1"/>
    </source>
</evidence>
<sequence>MASDLTRIAGNIGAMNSLWSLSNINKQLSVHQSRLASGKRINTAADDPAGLTIATKMRAQSEGLGVALGNISDAKNLLAVAESGIGRINDILIEMRNKAQAGASDTMGSAERAALVQQMSAYAAQVDDIVTQTKWNGEKLIDGTYDTAKSLTFQTGADQGDTTSLSGLKKLSATAADGLALAKVSGAASVTEGQDIAGLISSPVVGAGDNANIENLSTGTYTVRVSGATAGSAKIELLDSNGNAMLISNTPATGLGDATKALTAQDLDGATTDVDFGNGLKVTIANLNGQTNFDLSATVNYTAGNQTVLQFNHDGADRRLNSDGTTSTSSDGGTTWVAGTASEDFSAYMDYINTKLTTVTEQLSKVGSLTGRLTFKEDQVSAAKINVEGAYNRIMNADMAEEQVNASKYQILQQTATAMLAQANSAPQFILSLFR</sequence>
<dbReference type="GO" id="GO:0009288">
    <property type="term" value="C:bacterial-type flagellum"/>
    <property type="evidence" value="ECO:0007669"/>
    <property type="project" value="UniProtKB-SubCell"/>
</dbReference>
<evidence type="ECO:0000256" key="3">
    <source>
        <dbReference type="ARBA" id="ARBA00023143"/>
    </source>
</evidence>
<proteinExistence type="inferred from homology"/>
<comment type="similarity">
    <text evidence="1 4">Belongs to the bacterial flagellin family.</text>
</comment>
<evidence type="ECO:0000313" key="9">
    <source>
        <dbReference type="Proteomes" id="UP000050417"/>
    </source>
</evidence>
<evidence type="ECO:0000256" key="1">
    <source>
        <dbReference type="ARBA" id="ARBA00005709"/>
    </source>
</evidence>
<comment type="function">
    <text evidence="4">Flagellin is the subunit protein which polymerizes to form the filaments of bacterial flagella.</text>
</comment>
<feature type="compositionally biased region" description="Low complexity" evidence="5">
    <location>
        <begin position="322"/>
        <end position="335"/>
    </location>
</feature>
<dbReference type="Pfam" id="PF00669">
    <property type="entry name" value="Flagellin_N"/>
    <property type="match status" value="1"/>
</dbReference>
<dbReference type="InterPro" id="IPR001492">
    <property type="entry name" value="Flagellin"/>
</dbReference>
<dbReference type="Gene3D" id="1.20.1330.10">
    <property type="entry name" value="f41 fragment of flagellin, N-terminal domain"/>
    <property type="match status" value="1"/>
</dbReference>
<evidence type="ECO:0000256" key="2">
    <source>
        <dbReference type="ARBA" id="ARBA00020110"/>
    </source>
</evidence>
<dbReference type="Gene3D" id="6.10.10.10">
    <property type="entry name" value="Flagellar export chaperone, C-terminal domain"/>
    <property type="match status" value="1"/>
</dbReference>
<dbReference type="Pfam" id="PF00700">
    <property type="entry name" value="Flagellin_C"/>
    <property type="match status" value="1"/>
</dbReference>
<protein>
    <recommendedName>
        <fullName evidence="2 4">Flagellin</fullName>
    </recommendedName>
</protein>
<dbReference type="AlphaFoldDB" id="A0A0P6XQ09"/>
<evidence type="ECO:0000259" key="7">
    <source>
        <dbReference type="Pfam" id="PF00700"/>
    </source>
</evidence>
<dbReference type="PRINTS" id="PR00207">
    <property type="entry name" value="FLAGELLIN"/>
</dbReference>
<name>A0A0P6XQ09_9CHLR</name>
<feature type="region of interest" description="Disordered" evidence="5">
    <location>
        <begin position="316"/>
        <end position="335"/>
    </location>
</feature>
<keyword evidence="9" id="KW-1185">Reference proteome</keyword>
<dbReference type="PANTHER" id="PTHR42792">
    <property type="entry name" value="FLAGELLIN"/>
    <property type="match status" value="1"/>
</dbReference>
<dbReference type="GO" id="GO:0005198">
    <property type="term" value="F:structural molecule activity"/>
    <property type="evidence" value="ECO:0007669"/>
    <property type="project" value="UniProtKB-UniRule"/>
</dbReference>
<keyword evidence="4" id="KW-0964">Secreted</keyword>
<dbReference type="InterPro" id="IPR042187">
    <property type="entry name" value="Flagellin_C_sub2"/>
</dbReference>
<dbReference type="InterPro" id="IPR046358">
    <property type="entry name" value="Flagellin_C"/>
</dbReference>
<evidence type="ECO:0000259" key="6">
    <source>
        <dbReference type="Pfam" id="PF00669"/>
    </source>
</evidence>
<dbReference type="SUPFAM" id="SSF64518">
    <property type="entry name" value="Phase 1 flagellin"/>
    <property type="match status" value="1"/>
</dbReference>
<evidence type="ECO:0000256" key="5">
    <source>
        <dbReference type="SAM" id="MobiDB-lite"/>
    </source>
</evidence>
<dbReference type="PANTHER" id="PTHR42792:SF2">
    <property type="entry name" value="FLAGELLIN"/>
    <property type="match status" value="1"/>
</dbReference>
<dbReference type="Gene3D" id="3.30.70.2120">
    <property type="match status" value="1"/>
</dbReference>
<feature type="domain" description="Flagellin C-terminal" evidence="7">
    <location>
        <begin position="349"/>
        <end position="434"/>
    </location>
</feature>
<dbReference type="EMBL" id="LGCL01000041">
    <property type="protein sequence ID" value="KPL71399.1"/>
    <property type="molecule type" value="Genomic_DNA"/>
</dbReference>
<dbReference type="GO" id="GO:0005576">
    <property type="term" value="C:extracellular region"/>
    <property type="evidence" value="ECO:0007669"/>
    <property type="project" value="UniProtKB-SubCell"/>
</dbReference>
<organism evidence="8 9">
    <name type="scientific">Ornatilinea apprima</name>
    <dbReference type="NCBI Taxonomy" id="1134406"/>
    <lineage>
        <taxon>Bacteria</taxon>
        <taxon>Bacillati</taxon>
        <taxon>Chloroflexota</taxon>
        <taxon>Anaerolineae</taxon>
        <taxon>Anaerolineales</taxon>
        <taxon>Anaerolineaceae</taxon>
        <taxon>Ornatilinea</taxon>
    </lineage>
</organism>
<comment type="caution">
    <text evidence="8">The sequence shown here is derived from an EMBL/GenBank/DDBJ whole genome shotgun (WGS) entry which is preliminary data.</text>
</comment>
<feature type="domain" description="Flagellin N-terminal" evidence="6">
    <location>
        <begin position="10"/>
        <end position="144"/>
    </location>
</feature>
<comment type="subcellular location">
    <subcellularLocation>
        <location evidence="4">Secreted</location>
    </subcellularLocation>
    <subcellularLocation>
        <location evidence="4">Bacterial flagellum</location>
    </subcellularLocation>
</comment>
<dbReference type="InterPro" id="IPR001029">
    <property type="entry name" value="Flagellin_N"/>
</dbReference>